<evidence type="ECO:0000313" key="3">
    <source>
        <dbReference type="Proteomes" id="UP000823900"/>
    </source>
</evidence>
<dbReference type="EMBL" id="DWZA01000104">
    <property type="protein sequence ID" value="HJA72395.1"/>
    <property type="molecule type" value="Genomic_DNA"/>
</dbReference>
<reference evidence="2" key="2">
    <citation type="submission" date="2021-04" db="EMBL/GenBank/DDBJ databases">
        <authorList>
            <person name="Gilroy R."/>
        </authorList>
    </citation>
    <scope>NUCLEOTIDE SEQUENCE</scope>
    <source>
        <strain evidence="2">CHK178-16964</strain>
    </source>
</reference>
<dbReference type="InterPro" id="IPR007214">
    <property type="entry name" value="YbaK/aa-tRNA-synth-assoc-dom"/>
</dbReference>
<feature type="domain" description="YbaK/aminoacyl-tRNA synthetase-associated" evidence="1">
    <location>
        <begin position="24"/>
        <end position="144"/>
    </location>
</feature>
<dbReference type="Gene3D" id="3.90.960.10">
    <property type="entry name" value="YbaK/aminoacyl-tRNA synthetase-associated domain"/>
    <property type="match status" value="1"/>
</dbReference>
<name>A0A9D2HKF0_9FIRM</name>
<dbReference type="PANTHER" id="PTHR30411:SF1">
    <property type="entry name" value="CYTOPLASMIC PROTEIN"/>
    <property type="match status" value="1"/>
</dbReference>
<reference evidence="2" key="1">
    <citation type="journal article" date="2021" name="PeerJ">
        <title>Extensive microbial diversity within the chicken gut microbiome revealed by metagenomics and culture.</title>
        <authorList>
            <person name="Gilroy R."/>
            <person name="Ravi A."/>
            <person name="Getino M."/>
            <person name="Pursley I."/>
            <person name="Horton D.L."/>
            <person name="Alikhan N.F."/>
            <person name="Baker D."/>
            <person name="Gharbi K."/>
            <person name="Hall N."/>
            <person name="Watson M."/>
            <person name="Adriaenssens E.M."/>
            <person name="Foster-Nyarko E."/>
            <person name="Jarju S."/>
            <person name="Secka A."/>
            <person name="Antonio M."/>
            <person name="Oren A."/>
            <person name="Chaudhuri R.R."/>
            <person name="La Ragione R."/>
            <person name="Hildebrand F."/>
            <person name="Pallen M.J."/>
        </authorList>
    </citation>
    <scope>NUCLEOTIDE SEQUENCE</scope>
    <source>
        <strain evidence="2">CHK178-16964</strain>
    </source>
</reference>
<dbReference type="SUPFAM" id="SSF55826">
    <property type="entry name" value="YbaK/ProRS associated domain"/>
    <property type="match status" value="1"/>
</dbReference>
<comment type="caution">
    <text evidence="2">The sequence shown here is derived from an EMBL/GenBank/DDBJ whole genome shotgun (WGS) entry which is preliminary data.</text>
</comment>
<dbReference type="Pfam" id="PF04073">
    <property type="entry name" value="tRNA_edit"/>
    <property type="match status" value="1"/>
</dbReference>
<dbReference type="CDD" id="cd04333">
    <property type="entry name" value="ProX_deacylase"/>
    <property type="match status" value="1"/>
</dbReference>
<organism evidence="2 3">
    <name type="scientific">Candidatus Lachnoclostridium stercoravium</name>
    <dbReference type="NCBI Taxonomy" id="2838633"/>
    <lineage>
        <taxon>Bacteria</taxon>
        <taxon>Bacillati</taxon>
        <taxon>Bacillota</taxon>
        <taxon>Clostridia</taxon>
        <taxon>Lachnospirales</taxon>
        <taxon>Lachnospiraceae</taxon>
    </lineage>
</organism>
<dbReference type="Proteomes" id="UP000823900">
    <property type="component" value="Unassembled WGS sequence"/>
</dbReference>
<gene>
    <name evidence="2" type="ORF">IAA07_12630</name>
</gene>
<proteinExistence type="predicted"/>
<dbReference type="PANTHER" id="PTHR30411">
    <property type="entry name" value="CYTOPLASMIC PROTEIN"/>
    <property type="match status" value="1"/>
</dbReference>
<accession>A0A9D2HKF0</accession>
<dbReference type="GO" id="GO:0002161">
    <property type="term" value="F:aminoacyl-tRNA deacylase activity"/>
    <property type="evidence" value="ECO:0007669"/>
    <property type="project" value="InterPro"/>
</dbReference>
<dbReference type="InterPro" id="IPR036754">
    <property type="entry name" value="YbaK/aa-tRNA-synt-asso_dom_sf"/>
</dbReference>
<sequence length="158" mass="17001">MSIQKVKEYLKSYGRDKDVLEFDESSATVELAAHAVGVEPARIAKTMSFCTKEEGGCILVVTAGDMKIDNSKFKGCFGFKAKMPKGDEIEILTGYAAGGVCPFANPDGVQVYLDESLKRFSTVFPAAGSSNSAIELTCDELQELSHATGWVDVCKSIL</sequence>
<dbReference type="AlphaFoldDB" id="A0A9D2HKF0"/>
<protein>
    <submittedName>
        <fullName evidence="2">YbaK/EbsC family protein</fullName>
    </submittedName>
</protein>
<evidence type="ECO:0000313" key="2">
    <source>
        <dbReference type="EMBL" id="HJA72395.1"/>
    </source>
</evidence>
<evidence type="ECO:0000259" key="1">
    <source>
        <dbReference type="Pfam" id="PF04073"/>
    </source>
</evidence>